<evidence type="ECO:0000256" key="3">
    <source>
        <dbReference type="SAM" id="Phobius"/>
    </source>
</evidence>
<dbReference type="Proteomes" id="UP000287171">
    <property type="component" value="Unassembled WGS sequence"/>
</dbReference>
<accession>A0A402BK99</accession>
<keyword evidence="3" id="KW-0472">Membrane</keyword>
<feature type="domain" description="CHRD" evidence="4">
    <location>
        <begin position="276"/>
        <end position="363"/>
    </location>
</feature>
<dbReference type="EMBL" id="BIFT01000002">
    <property type="protein sequence ID" value="GCE31771.1"/>
    <property type="molecule type" value="Genomic_DNA"/>
</dbReference>
<dbReference type="Pfam" id="PF07452">
    <property type="entry name" value="CHRD"/>
    <property type="match status" value="1"/>
</dbReference>
<dbReference type="GO" id="GO:0046872">
    <property type="term" value="F:metal ion binding"/>
    <property type="evidence" value="ECO:0007669"/>
    <property type="project" value="InterPro"/>
</dbReference>
<reference evidence="6" key="1">
    <citation type="submission" date="2018-12" db="EMBL/GenBank/DDBJ databases">
        <title>Tengunoibacter tsumagoiensis gen. nov., sp. nov., Dictyobacter kobayashii sp. nov., D. alpinus sp. nov., and D. joshuensis sp. nov. and description of Dictyobacteraceae fam. nov. within the order Ktedonobacterales isolated from Tengu-no-mugimeshi.</title>
        <authorList>
            <person name="Wang C.M."/>
            <person name="Zheng Y."/>
            <person name="Sakai Y."/>
            <person name="Toyoda A."/>
            <person name="Minakuchi Y."/>
            <person name="Abe K."/>
            <person name="Yokota A."/>
            <person name="Yabe S."/>
        </authorList>
    </citation>
    <scope>NUCLEOTIDE SEQUENCE [LARGE SCALE GENOMIC DNA]</scope>
    <source>
        <strain evidence="6">Uno16</strain>
    </source>
</reference>
<keyword evidence="3" id="KW-1133">Transmembrane helix</keyword>
<sequence length="391" mass="39977">MLKQARLKSTLIRSMFIILTFCMLILTTAFVSFGVYARGATAARLPDPPTTPVATETTSATGTATGTGTATTTVTAQAVMQHTPNGVIRMTYNANDKTLTLNPSMSGFKPNSTHPVKIEQASCRTAGVGGGTATATGATPTEKATVSGTTAHVSSTSTSTPNQYSTTLTVDSTGHLKNSATIYNVSAAPSAPNMRVTVYNGPGLQTAEEKVAIACGAIKPYTPAAATATATNTGTATVTNTGTATAVSTATETATATSTATAGSGTMFSADMGPTDNPNERASGTAQLSLSDGTLTVEMNVRGLAPNSTHDAHLHSGTCKNIGNVVYDLGTLTATSQGTASLTKTFKNVTSIPENDLAAQVHYGTNLNDQAQYNPIMCGNVRINQNQSTTP</sequence>
<protein>
    <recommendedName>
        <fullName evidence="4">CHRD domain-containing protein</fullName>
    </recommendedName>
</protein>
<organism evidence="5 6">
    <name type="scientific">Dictyobacter alpinus</name>
    <dbReference type="NCBI Taxonomy" id="2014873"/>
    <lineage>
        <taxon>Bacteria</taxon>
        <taxon>Bacillati</taxon>
        <taxon>Chloroflexota</taxon>
        <taxon>Ktedonobacteria</taxon>
        <taxon>Ktedonobacterales</taxon>
        <taxon>Dictyobacteraceae</taxon>
        <taxon>Dictyobacter</taxon>
    </lineage>
</organism>
<dbReference type="AlphaFoldDB" id="A0A402BK99"/>
<dbReference type="Gene3D" id="2.60.40.200">
    <property type="entry name" value="Superoxide dismutase, copper/zinc binding domain"/>
    <property type="match status" value="1"/>
</dbReference>
<evidence type="ECO:0000259" key="4">
    <source>
        <dbReference type="Pfam" id="PF07452"/>
    </source>
</evidence>
<dbReference type="InterPro" id="IPR036423">
    <property type="entry name" value="SOD-like_Cu/Zn_dom_sf"/>
</dbReference>
<name>A0A402BK99_9CHLR</name>
<evidence type="ECO:0000313" key="6">
    <source>
        <dbReference type="Proteomes" id="UP000287171"/>
    </source>
</evidence>
<evidence type="ECO:0000313" key="5">
    <source>
        <dbReference type="EMBL" id="GCE31771.1"/>
    </source>
</evidence>
<keyword evidence="6" id="KW-1185">Reference proteome</keyword>
<evidence type="ECO:0000256" key="2">
    <source>
        <dbReference type="SAM" id="MobiDB-lite"/>
    </source>
</evidence>
<feature type="compositionally biased region" description="Low complexity" evidence="2">
    <location>
        <begin position="52"/>
        <end position="68"/>
    </location>
</feature>
<dbReference type="GO" id="GO:0006801">
    <property type="term" value="P:superoxide metabolic process"/>
    <property type="evidence" value="ECO:0007669"/>
    <property type="project" value="InterPro"/>
</dbReference>
<dbReference type="RefSeq" id="WP_161982687.1">
    <property type="nucleotide sequence ID" value="NZ_BIFT01000002.1"/>
</dbReference>
<comment type="similarity">
    <text evidence="1">Belongs to the Cu-Zn superoxide dismutase family.</text>
</comment>
<feature type="transmembrane region" description="Helical" evidence="3">
    <location>
        <begin position="12"/>
        <end position="36"/>
    </location>
</feature>
<keyword evidence="3" id="KW-0812">Transmembrane</keyword>
<comment type="caution">
    <text evidence="5">The sequence shown here is derived from an EMBL/GenBank/DDBJ whole genome shotgun (WGS) entry which is preliminary data.</text>
</comment>
<dbReference type="SUPFAM" id="SSF49329">
    <property type="entry name" value="Cu,Zn superoxide dismutase-like"/>
    <property type="match status" value="1"/>
</dbReference>
<proteinExistence type="inferred from homology"/>
<evidence type="ECO:0000256" key="1">
    <source>
        <dbReference type="ARBA" id="ARBA00010457"/>
    </source>
</evidence>
<dbReference type="InterPro" id="IPR010895">
    <property type="entry name" value="CHRD"/>
</dbReference>
<feature type="region of interest" description="Disordered" evidence="2">
    <location>
        <begin position="47"/>
        <end position="68"/>
    </location>
</feature>
<gene>
    <name evidence="5" type="ORF">KDA_72550</name>
</gene>